<dbReference type="Pfam" id="PF03949">
    <property type="entry name" value="Malic_M"/>
    <property type="match status" value="1"/>
</dbReference>
<dbReference type="InterPro" id="IPR046346">
    <property type="entry name" value="Aminoacid_DH-like_N_sf"/>
</dbReference>
<dbReference type="InterPro" id="IPR012301">
    <property type="entry name" value="Malic_N_dom"/>
</dbReference>
<sequence length="756" mass="82277">MPKEAMKKEALEYHRSPTPGKICVKPTKPCLTQRDLALAYSPGVAEPCLAIAENPELADEYTSRANLVGVISNGTAVLGLGNIGALAGKPVMEGKGVLFKRFADIDVFDIELDELDPQKFIDTVARMEPTFGGINLEDIKAPECFIIEEELKKRMNIPVLHDDQHGTAVITAAAFINALILQGKAIEDVKIVCLGAGAAGFACMKLIEQLGAKRENILFLDRKGVIFKGSDENMPPHKAYFASERAERTLEEAMNGADAFVGLSQGNMVTVEMLQSMADKPIVFAMANPDPEIDYDLAMSARKDLIMATGRSDHPNQVNNVLGFPFLFRGALDARATAFNEEMKLAAVYALAELARQDVPASVLRAYGVKELRFGPEYILPKPFDPRLIEVVPVAVAKAATETGVARKPLLDPAAYAQELACRIDSSRLFMRMIMDKAKANPIRLVLPEGEDETIVRAAIEMKELGIATPILIGRKAQMAELCKSALLDIDGIEIIDPLVEDSRFSSLADAYYFDRKRNGILREDAAKTLRGDINIFGSMLVRQGFAEGMLSGRTAHYPTVLRPLLKVLGHDTGGKHHHVYGMYIMIMENGAYFMADCTVNVEMNAEELARLAELAAETAVSLGCEARVGMLSFSNFGSVDHPETRKVAEATRILHESRPDLTIDGEMQADTAVNDVIMKQYPFSKLKEPANVLVFPTMQAGNISYKLLRELGGGTAIGPILLGLPYQAHVLQTGASVDDIVHMAAIAAAREADGS</sequence>
<dbReference type="Pfam" id="PF00390">
    <property type="entry name" value="malic"/>
    <property type="match status" value="1"/>
</dbReference>
<dbReference type="FunFam" id="3.40.50.10380:FF:000003">
    <property type="entry name" value="NADP-dependent malic enzyme"/>
    <property type="match status" value="1"/>
</dbReference>
<dbReference type="SUPFAM" id="SSF51735">
    <property type="entry name" value="NAD(P)-binding Rossmann-fold domains"/>
    <property type="match status" value="1"/>
</dbReference>
<dbReference type="KEGG" id="maes:Ga0123461_2111"/>
<feature type="binding site" evidence="10">
    <location>
        <position position="163"/>
    </location>
    <ligand>
        <name>a divalent metal cation</name>
        <dbReference type="ChEBI" id="CHEBI:60240"/>
    </ligand>
</feature>
<dbReference type="InterPro" id="IPR051674">
    <property type="entry name" value="Malate_Decarboxylase"/>
</dbReference>
<feature type="binding site" evidence="9">
    <location>
        <position position="137"/>
    </location>
    <ligand>
        <name>a divalent metal cation</name>
        <dbReference type="ChEBI" id="CHEBI:60240"/>
    </ligand>
</feature>
<evidence type="ECO:0000256" key="5">
    <source>
        <dbReference type="ARBA" id="ARBA00022723"/>
    </source>
</evidence>
<dbReference type="OrthoDB" id="5287223at2"/>
<protein>
    <submittedName>
        <fullName evidence="13">Allosteric NADP-dependent malic enzyme</fullName>
        <ecNumber evidence="13">1.1.1.40</ecNumber>
    </submittedName>
</protein>
<accession>A0A2K8KZU5</accession>
<dbReference type="PIRSF" id="PIRSF036684">
    <property type="entry name" value="ME_PTA"/>
    <property type="match status" value="1"/>
</dbReference>
<feature type="domain" description="Malic enzyme N-terminal" evidence="12">
    <location>
        <begin position="19"/>
        <end position="152"/>
    </location>
</feature>
<dbReference type="SUPFAM" id="SSF53223">
    <property type="entry name" value="Aminoacid dehydrogenase-like, N-terminal domain"/>
    <property type="match status" value="1"/>
</dbReference>
<dbReference type="Pfam" id="PF01515">
    <property type="entry name" value="PTA_PTB"/>
    <property type="match status" value="1"/>
</dbReference>
<dbReference type="InterPro" id="IPR042112">
    <property type="entry name" value="P_AcTrfase_dom2"/>
</dbReference>
<evidence type="ECO:0000313" key="13">
    <source>
        <dbReference type="EMBL" id="ATX80517.1"/>
    </source>
</evidence>
<dbReference type="Gene3D" id="3.40.50.10750">
    <property type="entry name" value="Isocitrate/Isopropylmalate dehydrogenase-like"/>
    <property type="match status" value="1"/>
</dbReference>
<dbReference type="GO" id="GO:0004473">
    <property type="term" value="F:malate dehydrogenase (decarboxylating) (NADP+) activity"/>
    <property type="evidence" value="ECO:0007669"/>
    <property type="project" value="UniProtKB-EC"/>
</dbReference>
<dbReference type="PANTHER" id="PTHR43237:SF4">
    <property type="entry name" value="NADP-DEPENDENT MALIC ENZYME"/>
    <property type="match status" value="1"/>
</dbReference>
<keyword evidence="14" id="KW-1185">Reference proteome</keyword>
<evidence type="ECO:0000313" key="14">
    <source>
        <dbReference type="Proteomes" id="UP000231701"/>
    </source>
</evidence>
<feature type="domain" description="Malic enzyme NAD-binding" evidence="11">
    <location>
        <begin position="164"/>
        <end position="401"/>
    </location>
</feature>
<evidence type="ECO:0000256" key="10">
    <source>
        <dbReference type="PIRSR" id="PIRSR036684-3"/>
    </source>
</evidence>
<evidence type="ECO:0000256" key="1">
    <source>
        <dbReference type="ARBA" id="ARBA00001936"/>
    </source>
</evidence>
<comment type="similarity">
    <text evidence="4">In the C-terminal section; belongs to the phosphate acetyltransferase and butyryltransferase family.</text>
</comment>
<dbReference type="PANTHER" id="PTHR43237">
    <property type="entry name" value="NADP-DEPENDENT MALIC ENZYME"/>
    <property type="match status" value="1"/>
</dbReference>
<evidence type="ECO:0000256" key="8">
    <source>
        <dbReference type="PIRSR" id="PIRSR036684-1"/>
    </source>
</evidence>
<dbReference type="Gene3D" id="3.40.50.10380">
    <property type="entry name" value="Malic enzyme, N-terminal domain"/>
    <property type="match status" value="1"/>
</dbReference>
<evidence type="ECO:0000256" key="6">
    <source>
        <dbReference type="ARBA" id="ARBA00023002"/>
    </source>
</evidence>
<feature type="binding site" evidence="9">
    <location>
        <position position="138"/>
    </location>
    <ligand>
        <name>a divalent metal cation</name>
        <dbReference type="ChEBI" id="CHEBI:60240"/>
    </ligand>
</feature>
<dbReference type="EMBL" id="CP018799">
    <property type="protein sequence ID" value="ATX80517.1"/>
    <property type="molecule type" value="Genomic_DNA"/>
</dbReference>
<evidence type="ECO:0000256" key="2">
    <source>
        <dbReference type="ARBA" id="ARBA00001946"/>
    </source>
</evidence>
<feature type="binding site" evidence="10">
    <location>
        <begin position="77"/>
        <end position="84"/>
    </location>
    <ligand>
        <name>NADP(+)</name>
        <dbReference type="ChEBI" id="CHEBI:58349"/>
    </ligand>
</feature>
<comment type="similarity">
    <text evidence="3">In the N-terminal section; belongs to the malic enzymes family.</text>
</comment>
<dbReference type="GO" id="GO:0016746">
    <property type="term" value="F:acyltransferase activity"/>
    <property type="evidence" value="ECO:0007669"/>
    <property type="project" value="InterPro"/>
</dbReference>
<dbReference type="RefSeq" id="WP_100278796.1">
    <property type="nucleotide sequence ID" value="NZ_CP018799.1"/>
</dbReference>
<keyword evidence="10" id="KW-0521">NADP</keyword>
<name>A0A2K8KZU5_MARES</name>
<keyword evidence="5 9" id="KW-0479">Metal-binding</keyword>
<reference evidence="13 14" key="1">
    <citation type="submission" date="2016-12" db="EMBL/GenBank/DDBJ databases">
        <title>Isolation and genomic insights into novel planktonic Zetaproteobacteria from stratified waters of the Chesapeake Bay.</title>
        <authorList>
            <person name="McAllister S.M."/>
            <person name="Kato S."/>
            <person name="Chan C.S."/>
            <person name="Chiu B.K."/>
            <person name="Field E.K."/>
        </authorList>
    </citation>
    <scope>NUCLEOTIDE SEQUENCE [LARGE SCALE GENOMIC DNA]</scope>
    <source>
        <strain evidence="13 14">CP-5</strain>
    </source>
</reference>
<dbReference type="CDD" id="cd05311">
    <property type="entry name" value="NAD_bind_2_malic_enz"/>
    <property type="match status" value="1"/>
</dbReference>
<dbReference type="AlphaFoldDB" id="A0A2K8KZU5"/>
<dbReference type="InterPro" id="IPR045213">
    <property type="entry name" value="Malic_NAD-bd_bact_type"/>
</dbReference>
<evidence type="ECO:0000256" key="7">
    <source>
        <dbReference type="ARBA" id="ARBA00023268"/>
    </source>
</evidence>
<dbReference type="InterPro" id="IPR037062">
    <property type="entry name" value="Malic_N_dom_sf"/>
</dbReference>
<dbReference type="GO" id="GO:0051287">
    <property type="term" value="F:NAD binding"/>
    <property type="evidence" value="ECO:0007669"/>
    <property type="project" value="InterPro"/>
</dbReference>
<keyword evidence="6 13" id="KW-0560">Oxidoreductase</keyword>
<dbReference type="EC" id="1.1.1.40" evidence="13"/>
<dbReference type="InterPro" id="IPR042113">
    <property type="entry name" value="P_AcTrfase_dom1"/>
</dbReference>
<feature type="binding site" evidence="10">
    <location>
        <position position="288"/>
    </location>
    <ligand>
        <name>NADP(+)</name>
        <dbReference type="ChEBI" id="CHEBI:58349"/>
    </ligand>
</feature>
<dbReference type="GO" id="GO:0006108">
    <property type="term" value="P:malate metabolic process"/>
    <property type="evidence" value="ECO:0007669"/>
    <property type="project" value="InterPro"/>
</dbReference>
<feature type="active site" description="Proton acceptor" evidence="8">
    <location>
        <position position="95"/>
    </location>
</feature>
<evidence type="ECO:0000259" key="12">
    <source>
        <dbReference type="SMART" id="SM01274"/>
    </source>
</evidence>
<organism evidence="13 14">
    <name type="scientific">Mariprofundus aestuarium</name>
    <dbReference type="NCBI Taxonomy" id="1921086"/>
    <lineage>
        <taxon>Bacteria</taxon>
        <taxon>Pseudomonadati</taxon>
        <taxon>Pseudomonadota</taxon>
        <taxon>Candidatius Mariprofundia</taxon>
        <taxon>Mariprofundales</taxon>
        <taxon>Mariprofundaceae</taxon>
        <taxon>Mariprofundus</taxon>
    </lineage>
</organism>
<dbReference type="InterPro" id="IPR012188">
    <property type="entry name" value="ME_PTA"/>
</dbReference>
<evidence type="ECO:0000259" key="11">
    <source>
        <dbReference type="SMART" id="SM00919"/>
    </source>
</evidence>
<evidence type="ECO:0000256" key="3">
    <source>
        <dbReference type="ARBA" id="ARBA00007686"/>
    </source>
</evidence>
<dbReference type="InterPro" id="IPR012302">
    <property type="entry name" value="Malic_NAD-bd"/>
</dbReference>
<keyword evidence="7" id="KW-0511">Multifunctional enzyme</keyword>
<dbReference type="Proteomes" id="UP000231701">
    <property type="component" value="Chromosome"/>
</dbReference>
<dbReference type="SMART" id="SM01274">
    <property type="entry name" value="malic"/>
    <property type="match status" value="1"/>
</dbReference>
<comment type="cofactor">
    <cofactor evidence="1">
        <name>Mn(2+)</name>
        <dbReference type="ChEBI" id="CHEBI:29035"/>
    </cofactor>
</comment>
<evidence type="ECO:0000256" key="9">
    <source>
        <dbReference type="PIRSR" id="PIRSR036684-2"/>
    </source>
</evidence>
<dbReference type="InterPro" id="IPR036291">
    <property type="entry name" value="NAD(P)-bd_dom_sf"/>
</dbReference>
<evidence type="ECO:0000256" key="4">
    <source>
        <dbReference type="ARBA" id="ARBA00008756"/>
    </source>
</evidence>
<comment type="cofactor">
    <cofactor evidence="2">
        <name>Mg(2+)</name>
        <dbReference type="ChEBI" id="CHEBI:18420"/>
    </cofactor>
</comment>
<gene>
    <name evidence="13" type="ORF">Ga0123461_2111</name>
</gene>
<dbReference type="Gene3D" id="3.40.50.10950">
    <property type="match status" value="1"/>
</dbReference>
<dbReference type="FunFam" id="3.40.50.720:FF:000095">
    <property type="entry name" value="NADP-dependent malic enzyme"/>
    <property type="match status" value="1"/>
</dbReference>
<dbReference type="SMART" id="SM00919">
    <property type="entry name" value="Malic_M"/>
    <property type="match status" value="1"/>
</dbReference>
<proteinExistence type="inferred from homology"/>
<dbReference type="SUPFAM" id="SSF53659">
    <property type="entry name" value="Isocitrate/Isopropylmalate dehydrogenase-like"/>
    <property type="match status" value="1"/>
</dbReference>
<dbReference type="InterPro" id="IPR002505">
    <property type="entry name" value="PTA_PTB"/>
</dbReference>
<dbReference type="GO" id="GO:0046872">
    <property type="term" value="F:metal ion binding"/>
    <property type="evidence" value="ECO:0007669"/>
    <property type="project" value="UniProtKB-KW"/>
</dbReference>
<dbReference type="Gene3D" id="3.40.50.720">
    <property type="entry name" value="NAD(P)-binding Rossmann-like Domain"/>
    <property type="match status" value="1"/>
</dbReference>